<reference evidence="7 8" key="1">
    <citation type="submission" date="2019-12" db="EMBL/GenBank/DDBJ databases">
        <title>Comparative genomics gives insights into the taxonomy of the Azoarcus-Aromatoleum group and reveals separate origins of nif in the plant-associated Azoarcus and non-plant-associated Aromatoleum sub-groups.</title>
        <authorList>
            <person name="Lafos M."/>
            <person name="Maluk M."/>
            <person name="Batista M."/>
            <person name="Junghare M."/>
            <person name="Carmona M."/>
            <person name="Faoro H."/>
            <person name="Cruz L.M."/>
            <person name="Battistoni F."/>
            <person name="De Souza E."/>
            <person name="Pedrosa F."/>
            <person name="Chen W.-M."/>
            <person name="Poole P.S."/>
            <person name="Dixon R.A."/>
            <person name="James E.K."/>
        </authorList>
    </citation>
    <scope>NUCLEOTIDE SEQUENCE [LARGE SCALE GENOMIC DNA]</scope>
    <source>
        <strain evidence="7 8">T</strain>
    </source>
</reference>
<name>A0ABX1NJN0_9RHOO</name>
<evidence type="ECO:0000256" key="3">
    <source>
        <dbReference type="ARBA" id="ARBA00022989"/>
    </source>
</evidence>
<evidence type="ECO:0000256" key="2">
    <source>
        <dbReference type="ARBA" id="ARBA00022692"/>
    </source>
</evidence>
<feature type="transmembrane region" description="Helical" evidence="5">
    <location>
        <begin position="56"/>
        <end position="79"/>
    </location>
</feature>
<feature type="transmembrane region" description="Helical" evidence="5">
    <location>
        <begin position="178"/>
        <end position="196"/>
    </location>
</feature>
<gene>
    <name evidence="7" type="ORF">GPA27_19295</name>
</gene>
<dbReference type="Pfam" id="PF00916">
    <property type="entry name" value="Sulfate_transp"/>
    <property type="match status" value="1"/>
</dbReference>
<dbReference type="EMBL" id="WTVS01000047">
    <property type="protein sequence ID" value="NMF99528.1"/>
    <property type="molecule type" value="Genomic_DNA"/>
</dbReference>
<feature type="transmembrane region" description="Helical" evidence="5">
    <location>
        <begin position="254"/>
        <end position="273"/>
    </location>
</feature>
<feature type="transmembrane region" description="Helical" evidence="5">
    <location>
        <begin position="24"/>
        <end position="44"/>
    </location>
</feature>
<accession>A0ABX1NJN0</accession>
<dbReference type="PANTHER" id="PTHR11814">
    <property type="entry name" value="SULFATE TRANSPORTER"/>
    <property type="match status" value="1"/>
</dbReference>
<sequence length="566" mass="60284">MVWSRFFPFLGWPRPAFDSLRKDAWAGLSVALVLIPQSLAYATLAGMPPETGLYAALLPALVGTLWGSSSLLAVGPVALTSLLTFASLTALASPQEPEWVALAIWLAVYSGAIQCILGALRLGSIANFVGFPVITGFINAAALIILFSQLPALVGIPGGFDAGLAGRTLLALRETPKLVSETAAFGISAVLILIITKRYAPRWPGVLLTTLAAIALSAAIDFSAHGGEVVGSISGGFPSIVRLPVLSPEQHLRLLPAAIIVALISFTEAMSSCRALARRRGEQWNENQELIGQGLAKIISGASGAFPVSGSFSRSALNAYVGATSGYSTIFATAGVAACLLWGTPYLYHLPRAVLAAIIIVPVFSLVNWGVFYRLWRTSCDDGVIAVLTFVVTLTTVPNLHWGVAAGVAASLLSYLYRRARPRIVEVGVHPDGSFRDRAVHHLPPIAPHVIAVRMDAALTYVTAPVLERFVTERVYETPKVEIVLLCCSGNNDIDATGVEMLSSLHRNLSAQGIRLTLCAVKKQVREVLERSGLHEKFGDDAFFRTDQDAIELLANCQITGRSIAV</sequence>
<feature type="transmembrane region" description="Helical" evidence="5">
    <location>
        <begin position="354"/>
        <end position="372"/>
    </location>
</feature>
<dbReference type="InterPro" id="IPR011547">
    <property type="entry name" value="SLC26A/SulP_dom"/>
</dbReference>
<dbReference type="Pfam" id="PF01740">
    <property type="entry name" value="STAS"/>
    <property type="match status" value="1"/>
</dbReference>
<evidence type="ECO:0000256" key="1">
    <source>
        <dbReference type="ARBA" id="ARBA00004141"/>
    </source>
</evidence>
<protein>
    <submittedName>
        <fullName evidence="7">STAS domain-containing protein</fullName>
    </submittedName>
</protein>
<evidence type="ECO:0000313" key="7">
    <source>
        <dbReference type="EMBL" id="NMF99528.1"/>
    </source>
</evidence>
<feature type="transmembrane region" description="Helical" evidence="5">
    <location>
        <begin position="127"/>
        <end position="147"/>
    </location>
</feature>
<evidence type="ECO:0000256" key="4">
    <source>
        <dbReference type="ARBA" id="ARBA00023136"/>
    </source>
</evidence>
<dbReference type="Proteomes" id="UP000634522">
    <property type="component" value="Unassembled WGS sequence"/>
</dbReference>
<feature type="transmembrane region" description="Helical" evidence="5">
    <location>
        <begin position="99"/>
        <end position="120"/>
    </location>
</feature>
<dbReference type="CDD" id="cd07042">
    <property type="entry name" value="STAS_SulP_like_sulfate_transporter"/>
    <property type="match status" value="1"/>
</dbReference>
<comment type="caution">
    <text evidence="7">The sequence shown here is derived from an EMBL/GenBank/DDBJ whole genome shotgun (WGS) entry which is preliminary data.</text>
</comment>
<evidence type="ECO:0000256" key="5">
    <source>
        <dbReference type="SAM" id="Phobius"/>
    </source>
</evidence>
<dbReference type="InterPro" id="IPR002645">
    <property type="entry name" value="STAS_dom"/>
</dbReference>
<feature type="domain" description="STAS" evidence="6">
    <location>
        <begin position="448"/>
        <end position="554"/>
    </location>
</feature>
<comment type="subcellular location">
    <subcellularLocation>
        <location evidence="1">Membrane</location>
        <topology evidence="1">Multi-pass membrane protein</topology>
    </subcellularLocation>
</comment>
<dbReference type="Gene3D" id="3.30.750.24">
    <property type="entry name" value="STAS domain"/>
    <property type="match status" value="1"/>
</dbReference>
<dbReference type="SUPFAM" id="SSF52091">
    <property type="entry name" value="SpoIIaa-like"/>
    <property type="match status" value="1"/>
</dbReference>
<keyword evidence="4 5" id="KW-0472">Membrane</keyword>
<evidence type="ECO:0000313" key="8">
    <source>
        <dbReference type="Proteomes" id="UP000634522"/>
    </source>
</evidence>
<feature type="transmembrane region" description="Helical" evidence="5">
    <location>
        <begin position="319"/>
        <end position="342"/>
    </location>
</feature>
<dbReference type="InterPro" id="IPR036513">
    <property type="entry name" value="STAS_dom_sf"/>
</dbReference>
<keyword evidence="3 5" id="KW-1133">Transmembrane helix</keyword>
<organism evidence="7 8">
    <name type="scientific">Aromatoleum toluolicum</name>
    <dbReference type="NCBI Taxonomy" id="90060"/>
    <lineage>
        <taxon>Bacteria</taxon>
        <taxon>Pseudomonadati</taxon>
        <taxon>Pseudomonadota</taxon>
        <taxon>Betaproteobacteria</taxon>
        <taxon>Rhodocyclales</taxon>
        <taxon>Rhodocyclaceae</taxon>
        <taxon>Aromatoleum</taxon>
    </lineage>
</organism>
<dbReference type="InterPro" id="IPR001902">
    <property type="entry name" value="SLC26A/SulP_fam"/>
</dbReference>
<dbReference type="PROSITE" id="PS50801">
    <property type="entry name" value="STAS"/>
    <property type="match status" value="1"/>
</dbReference>
<feature type="transmembrane region" description="Helical" evidence="5">
    <location>
        <begin position="384"/>
        <end position="417"/>
    </location>
</feature>
<evidence type="ECO:0000259" key="6">
    <source>
        <dbReference type="PROSITE" id="PS50801"/>
    </source>
</evidence>
<proteinExistence type="predicted"/>
<keyword evidence="8" id="KW-1185">Reference proteome</keyword>
<feature type="transmembrane region" description="Helical" evidence="5">
    <location>
        <begin position="203"/>
        <end position="220"/>
    </location>
</feature>
<keyword evidence="2 5" id="KW-0812">Transmembrane</keyword>